<dbReference type="EMBL" id="BAABKY010000001">
    <property type="protein sequence ID" value="GAA5069093.1"/>
    <property type="molecule type" value="Genomic_DNA"/>
</dbReference>
<keyword evidence="4" id="KW-1185">Reference proteome</keyword>
<dbReference type="InterPro" id="IPR015946">
    <property type="entry name" value="KH_dom-like_a/b"/>
</dbReference>
<dbReference type="NCBIfam" id="TIGR03561">
    <property type="entry name" value="organ_hyd_perox"/>
    <property type="match status" value="1"/>
</dbReference>
<dbReference type="Gene3D" id="3.30.300.20">
    <property type="match status" value="1"/>
</dbReference>
<sequence>MSKIDKVLFTGKTHTTVAQAPSARHHGNVNLQLSTPGSAEEEQRFAAVEPHPLAERLFAGAWSACYITALGLVAAQKRVTLPADASVDIEVDVGQSGNEWLLQARFDVRLPGLDQDVAEQIAHTAHEICPYSKATRGNIDVSVNVATS</sequence>
<gene>
    <name evidence="3" type="ORF">GCM10025759_05530</name>
</gene>
<dbReference type="InterPro" id="IPR036102">
    <property type="entry name" value="OsmC/Ohrsf"/>
</dbReference>
<organism evidence="3 4">
    <name type="scientific">Lysobacter panacisoli</name>
    <dbReference type="NCBI Taxonomy" id="1255263"/>
    <lineage>
        <taxon>Bacteria</taxon>
        <taxon>Pseudomonadati</taxon>
        <taxon>Pseudomonadota</taxon>
        <taxon>Gammaproteobacteria</taxon>
        <taxon>Lysobacterales</taxon>
        <taxon>Lysobacteraceae</taxon>
        <taxon>Lysobacter</taxon>
    </lineage>
</organism>
<dbReference type="SUPFAM" id="SSF82784">
    <property type="entry name" value="OsmC-like"/>
    <property type="match status" value="1"/>
</dbReference>
<evidence type="ECO:0000256" key="2">
    <source>
        <dbReference type="SAM" id="MobiDB-lite"/>
    </source>
</evidence>
<name>A0ABP9L3R9_9GAMM</name>
<proteinExistence type="inferred from homology"/>
<dbReference type="Pfam" id="PF02566">
    <property type="entry name" value="OsmC"/>
    <property type="match status" value="1"/>
</dbReference>
<dbReference type="PANTHER" id="PTHR33797:SF2">
    <property type="entry name" value="ORGANIC HYDROPEROXIDE RESISTANCE PROTEIN-LIKE"/>
    <property type="match status" value="1"/>
</dbReference>
<evidence type="ECO:0000313" key="3">
    <source>
        <dbReference type="EMBL" id="GAA5069093.1"/>
    </source>
</evidence>
<feature type="region of interest" description="Disordered" evidence="2">
    <location>
        <begin position="18"/>
        <end position="42"/>
    </location>
</feature>
<dbReference type="InterPro" id="IPR019953">
    <property type="entry name" value="OHR"/>
</dbReference>
<accession>A0ABP9L3R9</accession>
<dbReference type="RefSeq" id="WP_158982923.1">
    <property type="nucleotide sequence ID" value="NZ_BAABKY010000001.1"/>
</dbReference>
<reference evidence="4" key="1">
    <citation type="journal article" date="2019" name="Int. J. Syst. Evol. Microbiol.">
        <title>The Global Catalogue of Microorganisms (GCM) 10K type strain sequencing project: providing services to taxonomists for standard genome sequencing and annotation.</title>
        <authorList>
            <consortium name="The Broad Institute Genomics Platform"/>
            <consortium name="The Broad Institute Genome Sequencing Center for Infectious Disease"/>
            <person name="Wu L."/>
            <person name="Ma J."/>
        </authorList>
    </citation>
    <scope>NUCLEOTIDE SEQUENCE [LARGE SCALE GENOMIC DNA]</scope>
    <source>
        <strain evidence="4">JCM 19212</strain>
    </source>
</reference>
<comment type="similarity">
    <text evidence="1">Belongs to the OsmC/Ohr family.</text>
</comment>
<dbReference type="PANTHER" id="PTHR33797">
    <property type="entry name" value="ORGANIC HYDROPEROXIDE RESISTANCE PROTEIN-LIKE"/>
    <property type="match status" value="1"/>
</dbReference>
<evidence type="ECO:0000313" key="4">
    <source>
        <dbReference type="Proteomes" id="UP001501083"/>
    </source>
</evidence>
<evidence type="ECO:0000256" key="1">
    <source>
        <dbReference type="ARBA" id="ARBA00007378"/>
    </source>
</evidence>
<comment type="caution">
    <text evidence="3">The sequence shown here is derived from an EMBL/GenBank/DDBJ whole genome shotgun (WGS) entry which is preliminary data.</text>
</comment>
<protein>
    <submittedName>
        <fullName evidence="3">Organic hydroperoxide resistance protein</fullName>
    </submittedName>
</protein>
<dbReference type="Proteomes" id="UP001501083">
    <property type="component" value="Unassembled WGS sequence"/>
</dbReference>
<dbReference type="InterPro" id="IPR003718">
    <property type="entry name" value="OsmC/Ohr_fam"/>
</dbReference>